<reference evidence="2" key="1">
    <citation type="submission" date="2015-08" db="EMBL/GenBank/DDBJ databases">
        <title>Fjat-14210 dsm16467.</title>
        <authorList>
            <person name="Liu B."/>
            <person name="Wang J."/>
            <person name="Zhu Y."/>
            <person name="Liu G."/>
            <person name="Chen Q."/>
            <person name="Chen Z."/>
            <person name="Lan J."/>
            <person name="Che J."/>
            <person name="Ge C."/>
            <person name="Shi H."/>
            <person name="Pan Z."/>
            <person name="Liu X."/>
        </authorList>
    </citation>
    <scope>NUCLEOTIDE SEQUENCE [LARGE SCALE GENOMIC DNA]</scope>
    <source>
        <strain evidence="2">DSM 16467</strain>
    </source>
</reference>
<dbReference type="SUPFAM" id="SSF109854">
    <property type="entry name" value="DinB/YfiT-like putative metalloenzymes"/>
    <property type="match status" value="1"/>
</dbReference>
<protein>
    <recommendedName>
        <fullName evidence="3">DUF1572 domain-containing protein</fullName>
    </recommendedName>
</protein>
<dbReference type="RefSeq" id="WP_053401928.1">
    <property type="nucleotide sequence ID" value="NZ_LILC01000016.1"/>
</dbReference>
<proteinExistence type="predicted"/>
<dbReference type="EMBL" id="LILC01000016">
    <property type="protein sequence ID" value="KOO44274.1"/>
    <property type="molecule type" value="Genomic_DNA"/>
</dbReference>
<dbReference type="Proteomes" id="UP000037558">
    <property type="component" value="Unassembled WGS sequence"/>
</dbReference>
<comment type="caution">
    <text evidence="1">The sequence shown here is derived from an EMBL/GenBank/DDBJ whole genome shotgun (WGS) entry which is preliminary data.</text>
</comment>
<dbReference type="Pfam" id="PF07609">
    <property type="entry name" value="DUF1572"/>
    <property type="match status" value="1"/>
</dbReference>
<dbReference type="PATRIC" id="fig|284581.3.peg.4803"/>
<sequence>MSSSQFAAEYIRVVKARFLDMKKTAERAFDQIDDEMIGWSPNEESNSIGIIVKHMSGNMVSRWTDFFHSDGEKPNRDRDDEFEGTITTREELDARWNRGWTVFLNALDGIGEDDLLRPVYIRGEAHTVMEAIERQMYHYSYHVGQIVYAAKQVQKSWTTLTIPKRKK</sequence>
<gene>
    <name evidence="1" type="ORF">AMD01_13380</name>
</gene>
<dbReference type="Gene3D" id="1.20.120.450">
    <property type="entry name" value="dinb family like domain"/>
    <property type="match status" value="1"/>
</dbReference>
<organism evidence="1 2">
    <name type="scientific">Priestia koreensis</name>
    <dbReference type="NCBI Taxonomy" id="284581"/>
    <lineage>
        <taxon>Bacteria</taxon>
        <taxon>Bacillati</taxon>
        <taxon>Bacillota</taxon>
        <taxon>Bacilli</taxon>
        <taxon>Bacillales</taxon>
        <taxon>Bacillaceae</taxon>
        <taxon>Priestia</taxon>
    </lineage>
</organism>
<keyword evidence="2" id="KW-1185">Reference proteome</keyword>
<dbReference type="STRING" id="284581.AMD01_13380"/>
<evidence type="ECO:0000313" key="1">
    <source>
        <dbReference type="EMBL" id="KOO44274.1"/>
    </source>
</evidence>
<evidence type="ECO:0008006" key="3">
    <source>
        <dbReference type="Google" id="ProtNLM"/>
    </source>
</evidence>
<dbReference type="InterPro" id="IPR034660">
    <property type="entry name" value="DinB/YfiT-like"/>
</dbReference>
<dbReference type="OrthoDB" id="68731at2"/>
<evidence type="ECO:0000313" key="2">
    <source>
        <dbReference type="Proteomes" id="UP000037558"/>
    </source>
</evidence>
<dbReference type="AlphaFoldDB" id="A0A0M0KZN7"/>
<name>A0A0M0KZN7_9BACI</name>
<dbReference type="InterPro" id="IPR011466">
    <property type="entry name" value="DUF1572"/>
</dbReference>
<accession>A0A0M0KZN7</accession>